<proteinExistence type="predicted"/>
<dbReference type="Pfam" id="PF10604">
    <property type="entry name" value="Polyketide_cyc2"/>
    <property type="match status" value="1"/>
</dbReference>
<dbReference type="Pfam" id="PF06445">
    <property type="entry name" value="GyrI-like"/>
    <property type="match status" value="1"/>
</dbReference>
<dbReference type="Gene3D" id="3.20.80.10">
    <property type="entry name" value="Regulatory factor, effector binding domain"/>
    <property type="match status" value="1"/>
</dbReference>
<gene>
    <name evidence="2" type="ORF">BXY64_3444</name>
</gene>
<dbReference type="SUPFAM" id="SSF55961">
    <property type="entry name" value="Bet v1-like"/>
    <property type="match status" value="1"/>
</dbReference>
<accession>A0A419WT13</accession>
<protein>
    <submittedName>
        <fullName evidence="2">GyrI-like small molecule binding protein</fullName>
    </submittedName>
</protein>
<reference evidence="2 3" key="1">
    <citation type="submission" date="2018-09" db="EMBL/GenBank/DDBJ databases">
        <title>Genomic Encyclopedia of Archaeal and Bacterial Type Strains, Phase II (KMG-II): from individual species to whole genera.</title>
        <authorList>
            <person name="Goeker M."/>
        </authorList>
    </citation>
    <scope>NUCLEOTIDE SEQUENCE [LARGE SCALE GENOMIC DNA]</scope>
    <source>
        <strain evidence="2 3">DSM 21950</strain>
    </source>
</reference>
<dbReference type="OrthoDB" id="9807923at2"/>
<evidence type="ECO:0000259" key="1">
    <source>
        <dbReference type="SMART" id="SM00871"/>
    </source>
</evidence>
<evidence type="ECO:0000313" key="2">
    <source>
        <dbReference type="EMBL" id="RKD98585.1"/>
    </source>
</evidence>
<dbReference type="SMART" id="SM00871">
    <property type="entry name" value="AraC_E_bind"/>
    <property type="match status" value="1"/>
</dbReference>
<keyword evidence="3" id="KW-1185">Reference proteome</keyword>
<dbReference type="CDD" id="cd07818">
    <property type="entry name" value="SRPBCC_1"/>
    <property type="match status" value="1"/>
</dbReference>
<name>A0A419WT13_9BACT</name>
<dbReference type="SUPFAM" id="SSF55136">
    <property type="entry name" value="Probable bacterial effector-binding domain"/>
    <property type="match status" value="1"/>
</dbReference>
<sequence length="308" mass="35471">MPKTYIEKSITIAAGVDKIKSIIADFNHWKAWSPWFILEPEAKDTISDHGKTHEWEGKRIGSGIIKIVAEEESVIKYDLQFLKPWKSQSKSDFIIEKVDDNNTKLTWTMEGSLPFFMFWMKNMMERLIGMDYDRGLLMLKDYIEKDTVEAKLEFLGESQFEGCNFVGLKSECTIDNIGEVMEADFKKLAEFAKENEDVVTCDWFSVYHKFDFNKNRVVYTSGVGIKSDPESIPAGMHKGNLPATKIHTVRHIGPYELSGNGWSAIMAMERAKEFKQNKKIPPMEFYRNSPMETEPKDLISDICMAIKQ</sequence>
<dbReference type="InterPro" id="IPR029442">
    <property type="entry name" value="GyrI-like"/>
</dbReference>
<evidence type="ECO:0000313" key="3">
    <source>
        <dbReference type="Proteomes" id="UP000284531"/>
    </source>
</evidence>
<dbReference type="EMBL" id="RAPQ01000011">
    <property type="protein sequence ID" value="RKD98585.1"/>
    <property type="molecule type" value="Genomic_DNA"/>
</dbReference>
<dbReference type="InterPro" id="IPR023393">
    <property type="entry name" value="START-like_dom_sf"/>
</dbReference>
<feature type="domain" description="AraC effector-binding" evidence="1">
    <location>
        <begin position="158"/>
        <end position="307"/>
    </location>
</feature>
<organism evidence="2 3">
    <name type="scientific">Marinifilum flexuosum</name>
    <dbReference type="NCBI Taxonomy" id="1117708"/>
    <lineage>
        <taxon>Bacteria</taxon>
        <taxon>Pseudomonadati</taxon>
        <taxon>Bacteroidota</taxon>
        <taxon>Bacteroidia</taxon>
        <taxon>Marinilabiliales</taxon>
        <taxon>Marinifilaceae</taxon>
    </lineage>
</organism>
<comment type="caution">
    <text evidence="2">The sequence shown here is derived from an EMBL/GenBank/DDBJ whole genome shotgun (WGS) entry which is preliminary data.</text>
</comment>
<dbReference type="RefSeq" id="WP_120241173.1">
    <property type="nucleotide sequence ID" value="NZ_RAPQ01000011.1"/>
</dbReference>
<dbReference type="InterPro" id="IPR011256">
    <property type="entry name" value="Reg_factor_effector_dom_sf"/>
</dbReference>
<dbReference type="Gene3D" id="3.30.530.20">
    <property type="match status" value="1"/>
</dbReference>
<dbReference type="AlphaFoldDB" id="A0A419WT13"/>
<dbReference type="InterPro" id="IPR019587">
    <property type="entry name" value="Polyketide_cyclase/dehydratase"/>
</dbReference>
<dbReference type="Proteomes" id="UP000284531">
    <property type="component" value="Unassembled WGS sequence"/>
</dbReference>
<dbReference type="InterPro" id="IPR010499">
    <property type="entry name" value="AraC_E-bd"/>
</dbReference>